<dbReference type="InterPro" id="IPR016181">
    <property type="entry name" value="Acyl_CoA_acyltransferase"/>
</dbReference>
<dbReference type="RefSeq" id="WP_139448426.1">
    <property type="nucleotide sequence ID" value="NZ_SMDR01000002.1"/>
</dbReference>
<comment type="caution">
    <text evidence="12">The sequence shown here is derived from an EMBL/GenBank/DDBJ whole genome shotgun (WGS) entry which is preliminary data.</text>
</comment>
<comment type="similarity">
    <text evidence="6">Belongs to the acetyltransferase family. OlsB subfamily.</text>
</comment>
<comment type="pathway">
    <text evidence="1">Lipid metabolism.</text>
</comment>
<dbReference type="PANTHER" id="PTHR37323">
    <property type="entry name" value="GCN5-RELATED N-ACETYLTRANSFERASE"/>
    <property type="match status" value="1"/>
</dbReference>
<evidence type="ECO:0000256" key="2">
    <source>
        <dbReference type="ARBA" id="ARBA00022516"/>
    </source>
</evidence>
<proteinExistence type="inferred from homology"/>
<dbReference type="SMART" id="SM00563">
    <property type="entry name" value="PlsC"/>
    <property type="match status" value="1"/>
</dbReference>
<dbReference type="SUPFAM" id="SSF55729">
    <property type="entry name" value="Acyl-CoA N-acyltransferases (Nat)"/>
    <property type="match status" value="1"/>
</dbReference>
<comment type="catalytic activity">
    <reaction evidence="10">
        <text>a (3R)-hydroxyacyl-[ACP] + L-ornithine = a lyso-ornithine lipid + holo-[ACP] + H(+)</text>
        <dbReference type="Rhea" id="RHEA:20633"/>
        <dbReference type="Rhea" id="RHEA-COMP:9685"/>
        <dbReference type="Rhea" id="RHEA-COMP:9945"/>
        <dbReference type="ChEBI" id="CHEBI:15378"/>
        <dbReference type="ChEBI" id="CHEBI:46911"/>
        <dbReference type="ChEBI" id="CHEBI:64479"/>
        <dbReference type="ChEBI" id="CHEBI:78827"/>
        <dbReference type="ChEBI" id="CHEBI:138482"/>
        <dbReference type="EC" id="2.3.2.30"/>
    </reaction>
    <physiologicalReaction direction="left-to-right" evidence="10">
        <dbReference type="Rhea" id="RHEA:20634"/>
    </physiologicalReaction>
</comment>
<dbReference type="Proteomes" id="UP000305760">
    <property type="component" value="Unassembled WGS sequence"/>
</dbReference>
<evidence type="ECO:0000313" key="12">
    <source>
        <dbReference type="EMBL" id="TNJ33726.1"/>
    </source>
</evidence>
<dbReference type="Pfam" id="PF19576">
    <property type="entry name" value="Acyltransf_2"/>
    <property type="match status" value="1"/>
</dbReference>
<dbReference type="EC" id="2.3.2.30" evidence="7"/>
<dbReference type="PANTHER" id="PTHR37323:SF1">
    <property type="entry name" value="L-ORNITHINE N(ALPHA)-ACYLTRANSFERASE"/>
    <property type="match status" value="1"/>
</dbReference>
<dbReference type="AlphaFoldDB" id="A0A5C4RRB7"/>
<dbReference type="GO" id="GO:0043810">
    <property type="term" value="F:ornithine-acyl [acyl carrier protein] N-acyltransferase activity"/>
    <property type="evidence" value="ECO:0007669"/>
    <property type="project" value="UniProtKB-EC"/>
</dbReference>
<feature type="domain" description="Phospholipid/glycerol acyltransferase" evidence="11">
    <location>
        <begin position="83"/>
        <end position="200"/>
    </location>
</feature>
<dbReference type="OrthoDB" id="1113830at2"/>
<evidence type="ECO:0000256" key="7">
    <source>
        <dbReference type="ARBA" id="ARBA00039058"/>
    </source>
</evidence>
<evidence type="ECO:0000256" key="5">
    <source>
        <dbReference type="ARBA" id="ARBA00023315"/>
    </source>
</evidence>
<dbReference type="Pfam" id="PF13444">
    <property type="entry name" value="Acetyltransf_5"/>
    <property type="match status" value="1"/>
</dbReference>
<evidence type="ECO:0000256" key="4">
    <source>
        <dbReference type="ARBA" id="ARBA00023098"/>
    </source>
</evidence>
<dbReference type="InterPro" id="IPR052351">
    <property type="entry name" value="Ornithine_N-alpha-AT"/>
</dbReference>
<dbReference type="EMBL" id="SMDR01000002">
    <property type="protein sequence ID" value="TNJ33726.1"/>
    <property type="molecule type" value="Genomic_DNA"/>
</dbReference>
<dbReference type="InterPro" id="IPR002123">
    <property type="entry name" value="Plipid/glycerol_acylTrfase"/>
</dbReference>
<comment type="function">
    <text evidence="9">Catalyzes the first step in the biosynthesis of ornithine lipids, which are phosphorus-free membrane lipids. Catalyzes the 3-hydroxyacyl-acyl carrier protein-dependent acylation of ornithine to form lyso-ornithine lipid (LOL).</text>
</comment>
<evidence type="ECO:0000313" key="13">
    <source>
        <dbReference type="Proteomes" id="UP000305760"/>
    </source>
</evidence>
<evidence type="ECO:0000256" key="10">
    <source>
        <dbReference type="ARBA" id="ARBA00047785"/>
    </source>
</evidence>
<evidence type="ECO:0000256" key="6">
    <source>
        <dbReference type="ARBA" id="ARBA00038095"/>
    </source>
</evidence>
<evidence type="ECO:0000256" key="3">
    <source>
        <dbReference type="ARBA" id="ARBA00022679"/>
    </source>
</evidence>
<name>A0A5C4RRB7_9GAMM</name>
<keyword evidence="3 12" id="KW-0808">Transferase</keyword>
<evidence type="ECO:0000256" key="1">
    <source>
        <dbReference type="ARBA" id="ARBA00005189"/>
    </source>
</evidence>
<gene>
    <name evidence="12" type="ORF">E1B00_10330</name>
</gene>
<keyword evidence="2" id="KW-0444">Lipid biosynthesis</keyword>
<evidence type="ECO:0000256" key="8">
    <source>
        <dbReference type="ARBA" id="ARBA00039866"/>
    </source>
</evidence>
<protein>
    <recommendedName>
        <fullName evidence="8">L-ornithine N(alpha)-acyltransferase</fullName>
        <ecNumber evidence="7">2.3.2.30</ecNumber>
    </recommendedName>
</protein>
<keyword evidence="5" id="KW-0012">Acyltransferase</keyword>
<evidence type="ECO:0000256" key="9">
    <source>
        <dbReference type="ARBA" id="ARBA00045724"/>
    </source>
</evidence>
<dbReference type="GO" id="GO:0006629">
    <property type="term" value="P:lipid metabolic process"/>
    <property type="evidence" value="ECO:0007669"/>
    <property type="project" value="UniProtKB-KW"/>
</dbReference>
<keyword evidence="13" id="KW-1185">Reference proteome</keyword>
<dbReference type="SUPFAM" id="SSF69593">
    <property type="entry name" value="Glycerol-3-phosphate (1)-acyltransferase"/>
    <property type="match status" value="1"/>
</dbReference>
<organism evidence="12 13">
    <name type="scientific">Arenimonas terrae</name>
    <dbReference type="NCBI Taxonomy" id="2546226"/>
    <lineage>
        <taxon>Bacteria</taxon>
        <taxon>Pseudomonadati</taxon>
        <taxon>Pseudomonadota</taxon>
        <taxon>Gammaproteobacteria</taxon>
        <taxon>Lysobacterales</taxon>
        <taxon>Lysobacteraceae</taxon>
        <taxon>Arenimonas</taxon>
    </lineage>
</organism>
<evidence type="ECO:0000259" key="11">
    <source>
        <dbReference type="SMART" id="SM00563"/>
    </source>
</evidence>
<accession>A0A5C4RRB7</accession>
<reference evidence="12 13" key="1">
    <citation type="submission" date="2019-03" db="EMBL/GenBank/DDBJ databases">
        <title>Arenimonas daejeonensis sp. nov., isolated from compost.</title>
        <authorList>
            <person name="Jeon C.O."/>
        </authorList>
    </citation>
    <scope>NUCLEOTIDE SEQUENCE [LARGE SCALE GENOMIC DNA]</scope>
    <source>
        <strain evidence="12 13">R29</strain>
    </source>
</reference>
<sequence>MTELERRLAERYPHWFQGRRARFARPLLRGLGRLARLDEAEAFLAANGHLCGRAFIEAALDHLDVRYTVDQVERERIPQTGRLLIVANHPSGALDALALLHFVTGLRRDVRILANDVLAGIAPLREHLLPLRILGGRPTPDSLAAVEAALQREECVIVFPAGEVSRLGLAGIRDGRWRQGFVRFARATGAPVLPVRVGARNSALFYGASALYKPAGTALLPREIFARRGSRIELRIGRPGALPEPQAPEKALASIRQALYAIGSRRETRPAGPEPLVHAVDRRLLLGELARLPLLGRTPDGKRIHAGPLAADSPLLREIGRLRELTFRAVGEGTGKRLDLDRYDSWYEHIVLWDPEALEIAGAYRVAPGERVLAERGLEGFYTSTLFRYPCTMLERLAQSMELGRSFVAPAYQGTRSLDYLWLGIGAYLRAHPEVRYLFGPVSISADLPIAAREQLVAYYQRYFGCRDGSVAANRPFRFLATPPAFGEIDAETGFRVLKANLGALGARVPTLYKQYTELCEPGGARFLAFGVDPDFNNSVDGLIELDLARVRPRKRERYLDAGAAPLAAPEAA</sequence>
<dbReference type="InterPro" id="IPR045746">
    <property type="entry name" value="ACT14924-like_Acyltransf_dom"/>
</dbReference>
<keyword evidence="4" id="KW-0443">Lipid metabolism</keyword>